<dbReference type="InterPro" id="IPR011990">
    <property type="entry name" value="TPR-like_helical_dom_sf"/>
</dbReference>
<dbReference type="InterPro" id="IPR051681">
    <property type="entry name" value="Ser/Thr_Kinases-Pseudokinases"/>
</dbReference>
<keyword evidence="6" id="KW-0808">Transferase</keyword>
<dbReference type="InterPro" id="IPR011009">
    <property type="entry name" value="Kinase-like_dom_sf"/>
</dbReference>
<dbReference type="InterPro" id="IPR043136">
    <property type="entry name" value="B30.2/SPRY_sf"/>
</dbReference>
<dbReference type="Pfam" id="PF07719">
    <property type="entry name" value="TPR_2"/>
    <property type="match status" value="1"/>
</dbReference>
<proteinExistence type="predicted"/>
<dbReference type="Gene3D" id="2.60.120.920">
    <property type="match status" value="1"/>
</dbReference>
<dbReference type="Gene3D" id="1.25.40.10">
    <property type="entry name" value="Tetratricopeptide repeat domain"/>
    <property type="match status" value="1"/>
</dbReference>
<protein>
    <submittedName>
        <fullName evidence="6">Kinase-like domain-containing protein</fullName>
    </submittedName>
</protein>
<evidence type="ECO:0000313" key="6">
    <source>
        <dbReference type="EMBL" id="RIB30176.1"/>
    </source>
</evidence>
<dbReference type="SUPFAM" id="SSF48452">
    <property type="entry name" value="TPR-like"/>
    <property type="match status" value="1"/>
</dbReference>
<dbReference type="SMART" id="SM00449">
    <property type="entry name" value="SPRY"/>
    <property type="match status" value="1"/>
</dbReference>
<dbReference type="AlphaFoldDB" id="A0A397WD29"/>
<feature type="domain" description="Protein kinase" evidence="4">
    <location>
        <begin position="345"/>
        <end position="615"/>
    </location>
</feature>
<feature type="domain" description="B30.2/SPRY" evidence="5">
    <location>
        <begin position="1"/>
        <end position="185"/>
    </location>
</feature>
<keyword evidence="1" id="KW-0677">Repeat</keyword>
<dbReference type="InterPro" id="IPR003877">
    <property type="entry name" value="SPRY_dom"/>
</dbReference>
<evidence type="ECO:0000256" key="2">
    <source>
        <dbReference type="ARBA" id="ARBA00022803"/>
    </source>
</evidence>
<evidence type="ECO:0000313" key="7">
    <source>
        <dbReference type="Proteomes" id="UP000266673"/>
    </source>
</evidence>
<accession>A0A397WD29</accession>
<keyword evidence="6" id="KW-0418">Kinase</keyword>
<dbReference type="SMART" id="SM00028">
    <property type="entry name" value="TPR"/>
    <property type="match status" value="2"/>
</dbReference>
<dbReference type="STRING" id="44941.A0A397WD29"/>
<evidence type="ECO:0000256" key="3">
    <source>
        <dbReference type="PROSITE-ProRule" id="PRU00339"/>
    </source>
</evidence>
<name>A0A397WD29_9GLOM</name>
<dbReference type="SUPFAM" id="SSF56112">
    <property type="entry name" value="Protein kinase-like (PK-like)"/>
    <property type="match status" value="1"/>
</dbReference>
<dbReference type="Pfam" id="PF07714">
    <property type="entry name" value="PK_Tyr_Ser-Thr"/>
    <property type="match status" value="1"/>
</dbReference>
<dbReference type="Gene3D" id="1.10.510.10">
    <property type="entry name" value="Transferase(Phosphotransferase) domain 1"/>
    <property type="match status" value="1"/>
</dbReference>
<keyword evidence="2 3" id="KW-0802">TPR repeat</keyword>
<dbReference type="Proteomes" id="UP000266673">
    <property type="component" value="Unassembled WGS sequence"/>
</dbReference>
<dbReference type="InterPro" id="IPR001870">
    <property type="entry name" value="B30.2/SPRY"/>
</dbReference>
<dbReference type="InterPro" id="IPR013105">
    <property type="entry name" value="TPR_2"/>
</dbReference>
<organism evidence="6 7">
    <name type="scientific">Gigaspora rosea</name>
    <dbReference type="NCBI Taxonomy" id="44941"/>
    <lineage>
        <taxon>Eukaryota</taxon>
        <taxon>Fungi</taxon>
        <taxon>Fungi incertae sedis</taxon>
        <taxon>Mucoromycota</taxon>
        <taxon>Glomeromycotina</taxon>
        <taxon>Glomeromycetes</taxon>
        <taxon>Diversisporales</taxon>
        <taxon>Gigasporaceae</taxon>
        <taxon>Gigaspora</taxon>
    </lineage>
</organism>
<dbReference type="PROSITE" id="PS50005">
    <property type="entry name" value="TPR"/>
    <property type="match status" value="1"/>
</dbReference>
<keyword evidence="7" id="KW-1185">Reference proteome</keyword>
<sequence>MGETNLFNSLVLPTAWNIDDKSQFISIDPSGLKVNYSDPNDYTVVICANNPIPSQCGLFYFEIEIIKKGKNGMIGVGYCTKQNNINDFMPGRKYVEDKEIKENKSWGCAYHGDDGDFFCSGSGKRYGRHILNDDKMIFYTKNGINLGIVCYLPNNLDDLKNNLYPCIGLRSQDASVEANFGRKKFKYLTMINDGIGKELWEACWINSKTFDQYVDELKNKSNDTLALMSRGKAYLITGKYEEAYAVLTELLEIDPKNNMALRYRGEVNYLMERYEELMSDLKNLLKIKPDDAWANEARKLVEVFLEKEFGKWASGNSDIDSFIQQIQLKAQRAEDVIEWIPFDKFTNIKYLAKGGFGTVFKAIWTDGYIRSWDSQNSKWERYPQRSVCLKSLNDSKDDIKREFLNEVENQHKHGGSYAIAIYGITRNPDDGNYMMVMQYAEQGSLRKLLDNKYNDLSWKHRINNLYCIAKGLAAIHKANLVHKDIHPGNIVNENMYDPYITDFGLCRPVSQDSSSKGVFGVLPYIAPEVLYGEKYTMKSDIYSFGIIMSEVFTGYPPYHDIPHDFSLATQICLGHRPEIRCEVPQSLLDLMNKCLDAEPQNRPTAVALVDILKQFDKKVLRDKKTELYKQVEEIKNLDKNSSIYNQANQTKSTRFNYQTHKQAIYTSRFLNFQKLPKPVNAAISHSIELNEVPDI</sequence>
<dbReference type="InterPro" id="IPR001245">
    <property type="entry name" value="Ser-Thr/Tyr_kinase_cat_dom"/>
</dbReference>
<evidence type="ECO:0000259" key="5">
    <source>
        <dbReference type="PROSITE" id="PS50188"/>
    </source>
</evidence>
<dbReference type="EMBL" id="QKWP01000019">
    <property type="protein sequence ID" value="RIB30176.1"/>
    <property type="molecule type" value="Genomic_DNA"/>
</dbReference>
<dbReference type="InterPro" id="IPR000719">
    <property type="entry name" value="Prot_kinase_dom"/>
</dbReference>
<gene>
    <name evidence="6" type="ORF">C2G38_2238438</name>
</gene>
<dbReference type="PROSITE" id="PS50011">
    <property type="entry name" value="PROTEIN_KINASE_DOM"/>
    <property type="match status" value="1"/>
</dbReference>
<comment type="caution">
    <text evidence="6">The sequence shown here is derived from an EMBL/GenBank/DDBJ whole genome shotgun (WGS) entry which is preliminary data.</text>
</comment>
<dbReference type="InterPro" id="IPR019734">
    <property type="entry name" value="TPR_rpt"/>
</dbReference>
<dbReference type="InterPro" id="IPR013320">
    <property type="entry name" value="ConA-like_dom_sf"/>
</dbReference>
<feature type="repeat" description="TPR" evidence="3">
    <location>
        <begin position="224"/>
        <end position="257"/>
    </location>
</feature>
<reference evidence="6 7" key="1">
    <citation type="submission" date="2018-06" db="EMBL/GenBank/DDBJ databases">
        <title>Comparative genomics reveals the genomic features of Rhizophagus irregularis, R. cerebriforme, R. diaphanum and Gigaspora rosea, and their symbiotic lifestyle signature.</title>
        <authorList>
            <person name="Morin E."/>
            <person name="San Clemente H."/>
            <person name="Chen E.C.H."/>
            <person name="De La Providencia I."/>
            <person name="Hainaut M."/>
            <person name="Kuo A."/>
            <person name="Kohler A."/>
            <person name="Murat C."/>
            <person name="Tang N."/>
            <person name="Roy S."/>
            <person name="Loubradou J."/>
            <person name="Henrissat B."/>
            <person name="Grigoriev I.V."/>
            <person name="Corradi N."/>
            <person name="Roux C."/>
            <person name="Martin F.M."/>
        </authorList>
    </citation>
    <scope>NUCLEOTIDE SEQUENCE [LARGE SCALE GENOMIC DNA]</scope>
    <source>
        <strain evidence="6 7">DAOM 194757</strain>
    </source>
</reference>
<dbReference type="GO" id="GO:0004674">
    <property type="term" value="F:protein serine/threonine kinase activity"/>
    <property type="evidence" value="ECO:0007669"/>
    <property type="project" value="TreeGrafter"/>
</dbReference>
<evidence type="ECO:0000259" key="4">
    <source>
        <dbReference type="PROSITE" id="PS50011"/>
    </source>
</evidence>
<evidence type="ECO:0000256" key="1">
    <source>
        <dbReference type="ARBA" id="ARBA00022737"/>
    </source>
</evidence>
<dbReference type="GO" id="GO:0005524">
    <property type="term" value="F:ATP binding"/>
    <property type="evidence" value="ECO:0007669"/>
    <property type="project" value="InterPro"/>
</dbReference>
<dbReference type="SUPFAM" id="SSF49899">
    <property type="entry name" value="Concanavalin A-like lectins/glucanases"/>
    <property type="match status" value="1"/>
</dbReference>
<dbReference type="PANTHER" id="PTHR44329">
    <property type="entry name" value="SERINE/THREONINE-PROTEIN KINASE TNNI3K-RELATED"/>
    <property type="match status" value="1"/>
</dbReference>
<dbReference type="Pfam" id="PF00622">
    <property type="entry name" value="SPRY"/>
    <property type="match status" value="1"/>
</dbReference>
<dbReference type="PROSITE" id="PS50188">
    <property type="entry name" value="B302_SPRY"/>
    <property type="match status" value="1"/>
</dbReference>
<dbReference type="PROSITE" id="PS50293">
    <property type="entry name" value="TPR_REGION"/>
    <property type="match status" value="1"/>
</dbReference>